<dbReference type="OrthoDB" id="1923844at2759"/>
<dbReference type="VEuPathDB" id="FungiDB:AO090005001508"/>
<evidence type="ECO:0000256" key="2">
    <source>
        <dbReference type="ARBA" id="ARBA00061405"/>
    </source>
</evidence>
<evidence type="ECO:0000256" key="1">
    <source>
        <dbReference type="ARBA" id="ARBA00001050"/>
    </source>
</evidence>
<dbReference type="PROSITE" id="PS00161">
    <property type="entry name" value="ISOCITRATE_LYASE"/>
    <property type="match status" value="1"/>
</dbReference>
<dbReference type="InterPro" id="IPR039556">
    <property type="entry name" value="ICL/PEPM"/>
</dbReference>
<dbReference type="PANTHER" id="PTHR42905:SF15">
    <property type="entry name" value="PHOSPHONOMUTASE, PUTATIVE (AFU_ORTHOLOGUE AFUA_2G03820)-RELATED"/>
    <property type="match status" value="1"/>
</dbReference>
<dbReference type="InterPro" id="IPR018523">
    <property type="entry name" value="Isocitrate_lyase_ph_CS"/>
</dbReference>
<comment type="similarity">
    <text evidence="2">Belongs to the isocitrate lyase/PEP mutase superfamily.</text>
</comment>
<dbReference type="Pfam" id="PF13714">
    <property type="entry name" value="PEP_mutase"/>
    <property type="match status" value="1"/>
</dbReference>
<evidence type="ECO:0000313" key="4">
    <source>
        <dbReference type="Proteomes" id="UP000190312"/>
    </source>
</evidence>
<dbReference type="eggNOG" id="KOG1260">
    <property type="taxonomic scope" value="Eukaryota"/>
</dbReference>
<organism evidence="3 4">
    <name type="scientific">Aspergillus oryzae</name>
    <name type="common">Yellow koji mold</name>
    <dbReference type="NCBI Taxonomy" id="5062"/>
    <lineage>
        <taxon>Eukaryota</taxon>
        <taxon>Fungi</taxon>
        <taxon>Dikarya</taxon>
        <taxon>Ascomycota</taxon>
        <taxon>Pezizomycotina</taxon>
        <taxon>Eurotiomycetes</taxon>
        <taxon>Eurotiomycetidae</taxon>
        <taxon>Eurotiales</taxon>
        <taxon>Aspergillaceae</taxon>
        <taxon>Aspergillus</taxon>
        <taxon>Aspergillus subgen. Circumdati</taxon>
    </lineage>
</organism>
<gene>
    <name evidence="3" type="ORF">OAory_01001340</name>
</gene>
<comment type="caution">
    <text evidence="3">The sequence shown here is derived from an EMBL/GenBank/DDBJ whole genome shotgun (WGS) entry which is preliminary data.</text>
</comment>
<dbReference type="CDD" id="cd00377">
    <property type="entry name" value="ICL_PEPM"/>
    <property type="match status" value="1"/>
</dbReference>
<accession>A0A1S9DTI2</accession>
<dbReference type="EMBL" id="MKZY01000002">
    <property type="protein sequence ID" value="OOO12385.1"/>
    <property type="molecule type" value="Genomic_DNA"/>
</dbReference>
<dbReference type="SUPFAM" id="SSF51621">
    <property type="entry name" value="Phosphoenolpyruvate/pyruvate domain"/>
    <property type="match status" value="1"/>
</dbReference>
<dbReference type="Proteomes" id="UP000190312">
    <property type="component" value="Unassembled WGS sequence"/>
</dbReference>
<comment type="catalytic activity">
    <reaction evidence="1">
        <text>(2S,3R)-3-hydroxybutane-1,2,3-tricarboxylate = pyruvate + succinate</text>
        <dbReference type="Rhea" id="RHEA:16809"/>
        <dbReference type="ChEBI" id="CHEBI:15361"/>
        <dbReference type="ChEBI" id="CHEBI:30031"/>
        <dbReference type="ChEBI" id="CHEBI:57429"/>
        <dbReference type="EC" id="4.1.3.30"/>
    </reaction>
</comment>
<dbReference type="AlphaFoldDB" id="A0A1S9DTI2"/>
<dbReference type="PANTHER" id="PTHR42905">
    <property type="entry name" value="PHOSPHOENOLPYRUVATE CARBOXYLASE"/>
    <property type="match status" value="1"/>
</dbReference>
<proteinExistence type="inferred from homology"/>
<evidence type="ECO:0000313" key="3">
    <source>
        <dbReference type="EMBL" id="OOO12385.1"/>
    </source>
</evidence>
<dbReference type="GO" id="GO:0046421">
    <property type="term" value="F:methylisocitrate lyase activity"/>
    <property type="evidence" value="ECO:0007669"/>
    <property type="project" value="UniProtKB-EC"/>
</dbReference>
<protein>
    <submittedName>
        <fullName evidence="3">Uncharacterized protein</fullName>
    </submittedName>
</protein>
<dbReference type="FunFam" id="3.20.20.60:FF:000009">
    <property type="entry name" value="2-methylisocitrate lyase"/>
    <property type="match status" value="1"/>
</dbReference>
<dbReference type="InterPro" id="IPR015813">
    <property type="entry name" value="Pyrv/PenolPyrv_kinase-like_dom"/>
</dbReference>
<dbReference type="InterPro" id="IPR040442">
    <property type="entry name" value="Pyrv_kinase-like_dom_sf"/>
</dbReference>
<sequence length="370" mass="39721">MPMVTAATGLRRTLEDPNSFVVAPGVYDGLSARIALSVGFDALYMTGAGTAASVHGQADLGICTLNDMRANAEMLSNLSPTTPVIADADTGYGGPIMVARTTEQYSRSGVAAFHIEDQVQTKRCGHLGGKILVDTDTYVTRIRAAVQARQRIGSDIVVIARTDSLQTHGYEESVARLRAARDAGADVGFLEGITSKEMARQVVKELAPWPMLLNMVEHGATPSISAAEAKEMGFRIIIFPFAGLGPACAAMREAMEKLKADGIPGLSKELTPQMLFRVCGLDESIKVDAEAGGAAFEGGVDLKEGTVYTFQKRPRPFCFSAPSARILTGQLPEINRWQWQLWTQARATIVDLTPSLVQNPAVPTLIDPRQ</sequence>
<dbReference type="Gene3D" id="3.20.20.60">
    <property type="entry name" value="Phosphoenolpyruvate-binding domains"/>
    <property type="match status" value="1"/>
</dbReference>
<reference evidence="3 4" key="1">
    <citation type="submission" date="2016-10" db="EMBL/GenBank/DDBJ databases">
        <title>Genome sequencing of Aspergillus oryzae BCC7051.</title>
        <authorList>
            <person name="Thammarongtham C."/>
            <person name="Vorapreeda T."/>
            <person name="Nookaew I."/>
            <person name="Srisuk T."/>
            <person name="Land M."/>
            <person name="Jeennor S."/>
            <person name="Laoteng K."/>
        </authorList>
    </citation>
    <scope>NUCLEOTIDE SEQUENCE [LARGE SCALE GENOMIC DNA]</scope>
    <source>
        <strain evidence="3 4">BCC7051</strain>
    </source>
</reference>
<name>A0A1S9DTI2_ASPOZ</name>